<feature type="compositionally biased region" description="Basic and acidic residues" evidence="1">
    <location>
        <begin position="24"/>
        <end position="33"/>
    </location>
</feature>
<comment type="caution">
    <text evidence="2">The sequence shown here is derived from an EMBL/GenBank/DDBJ whole genome shotgun (WGS) entry which is preliminary data.</text>
</comment>
<accession>A0ABC8T926</accession>
<feature type="compositionally biased region" description="Polar residues" evidence="1">
    <location>
        <begin position="1"/>
        <end position="23"/>
    </location>
</feature>
<evidence type="ECO:0000256" key="1">
    <source>
        <dbReference type="SAM" id="MobiDB-lite"/>
    </source>
</evidence>
<evidence type="ECO:0000313" key="3">
    <source>
        <dbReference type="Proteomes" id="UP001642360"/>
    </source>
</evidence>
<protein>
    <submittedName>
        <fullName evidence="2">Uncharacterized protein</fullName>
    </submittedName>
</protein>
<proteinExistence type="predicted"/>
<sequence length="145" mass="16681">MSISAQNSLQSQPETPRNSTTQMKRTEESHERKDEEEEETMKIWDCGSPLYDSYELVSLTHHIEKHFMTIPSLGGSRHLTSQFSQASMVVPSSSKKVTGSSVVAFLADFVEKNVWKRRDGERKDKPKKLKTGVYKIYNRIGSWRK</sequence>
<dbReference type="AlphaFoldDB" id="A0ABC8T926"/>
<evidence type="ECO:0000313" key="2">
    <source>
        <dbReference type="EMBL" id="CAK9165804.1"/>
    </source>
</evidence>
<gene>
    <name evidence="2" type="ORF">ILEXP_LOCUS34974</name>
</gene>
<dbReference type="Proteomes" id="UP001642360">
    <property type="component" value="Unassembled WGS sequence"/>
</dbReference>
<dbReference type="PANTHER" id="PTHR33978:SF18">
    <property type="entry name" value="OS01G0656300 PROTEIN"/>
    <property type="match status" value="1"/>
</dbReference>
<reference evidence="2 3" key="1">
    <citation type="submission" date="2024-02" db="EMBL/GenBank/DDBJ databases">
        <authorList>
            <person name="Vignale AGUSTIN F."/>
            <person name="Sosa J E."/>
            <person name="Modenutti C."/>
        </authorList>
    </citation>
    <scope>NUCLEOTIDE SEQUENCE [LARGE SCALE GENOMIC DNA]</scope>
</reference>
<dbReference type="EMBL" id="CAUOFW020004458">
    <property type="protein sequence ID" value="CAK9165804.1"/>
    <property type="molecule type" value="Genomic_DNA"/>
</dbReference>
<keyword evidence="3" id="KW-1185">Reference proteome</keyword>
<dbReference type="PANTHER" id="PTHR33978">
    <property type="entry name" value="SERINE/THREONINE-KINASE"/>
    <property type="match status" value="1"/>
</dbReference>
<organism evidence="2 3">
    <name type="scientific">Ilex paraguariensis</name>
    <name type="common">yerba mate</name>
    <dbReference type="NCBI Taxonomy" id="185542"/>
    <lineage>
        <taxon>Eukaryota</taxon>
        <taxon>Viridiplantae</taxon>
        <taxon>Streptophyta</taxon>
        <taxon>Embryophyta</taxon>
        <taxon>Tracheophyta</taxon>
        <taxon>Spermatophyta</taxon>
        <taxon>Magnoliopsida</taxon>
        <taxon>eudicotyledons</taxon>
        <taxon>Gunneridae</taxon>
        <taxon>Pentapetalae</taxon>
        <taxon>asterids</taxon>
        <taxon>campanulids</taxon>
        <taxon>Aquifoliales</taxon>
        <taxon>Aquifoliaceae</taxon>
        <taxon>Ilex</taxon>
    </lineage>
</organism>
<feature type="region of interest" description="Disordered" evidence="1">
    <location>
        <begin position="1"/>
        <end position="41"/>
    </location>
</feature>
<name>A0ABC8T926_9AQUA</name>